<gene>
    <name evidence="1" type="ORF">VW35_10590</name>
</gene>
<dbReference type="PATRIC" id="fig|361041.3.peg.1477"/>
<reference evidence="1 2" key="1">
    <citation type="submission" date="2015-03" db="EMBL/GenBank/DDBJ databases">
        <authorList>
            <person name="Hassan Y.I."/>
            <person name="Lepp D."/>
            <person name="Zhou T."/>
        </authorList>
    </citation>
    <scope>NUCLEOTIDE SEQUENCE [LARGE SCALE GENOMIC DNA]</scope>
    <source>
        <strain evidence="1 2">GH2-10</strain>
    </source>
</reference>
<dbReference type="EMBL" id="LAJG01000021">
    <property type="protein sequence ID" value="KKB78980.1"/>
    <property type="molecule type" value="Genomic_DNA"/>
</dbReference>
<dbReference type="STRING" id="361041.VW35_10590"/>
<dbReference type="AlphaFoldDB" id="A0A0F5L9N0"/>
<proteinExistence type="predicted"/>
<evidence type="ECO:0008006" key="3">
    <source>
        <dbReference type="Google" id="ProtNLM"/>
    </source>
</evidence>
<dbReference type="Proteomes" id="UP000033514">
    <property type="component" value="Unassembled WGS sequence"/>
</dbReference>
<comment type="caution">
    <text evidence="1">The sequence shown here is derived from an EMBL/GenBank/DDBJ whole genome shotgun (WGS) entry which is preliminary data.</text>
</comment>
<protein>
    <recommendedName>
        <fullName evidence="3">Lipid A 3-O-deacylase</fullName>
    </recommendedName>
</protein>
<dbReference type="Pfam" id="PF09411">
    <property type="entry name" value="PagL"/>
    <property type="match status" value="1"/>
</dbReference>
<organism evidence="1 2">
    <name type="scientific">Devosia soli</name>
    <dbReference type="NCBI Taxonomy" id="361041"/>
    <lineage>
        <taxon>Bacteria</taxon>
        <taxon>Pseudomonadati</taxon>
        <taxon>Pseudomonadota</taxon>
        <taxon>Alphaproteobacteria</taxon>
        <taxon>Hyphomicrobiales</taxon>
        <taxon>Devosiaceae</taxon>
        <taxon>Devosia</taxon>
    </lineage>
</organism>
<name>A0A0F5L9N0_9HYPH</name>
<dbReference type="InterPro" id="IPR018550">
    <property type="entry name" value="Lipid-A_deacylase-rel"/>
</dbReference>
<sequence>MLLAGQAATAQDFRASEVRGGIFAHSADEPGNFFGVFNTERLQDVNVELLFDTPGLTDWVTLGELRPHVGATLNAGGLESMVYAGVSWTVPVFDTPVFVEGTFGGAVHNGNTNGTAIAPARDLGCSVLFRESASIGVQMTENASIMATIEHASNANLCNGNRGLTNMGIRLGWKF</sequence>
<dbReference type="Gene3D" id="2.40.160.20">
    <property type="match status" value="1"/>
</dbReference>
<evidence type="ECO:0000313" key="1">
    <source>
        <dbReference type="EMBL" id="KKB78980.1"/>
    </source>
</evidence>
<accession>A0A0F5L9N0</accession>
<keyword evidence="2" id="KW-1185">Reference proteome</keyword>
<evidence type="ECO:0000313" key="2">
    <source>
        <dbReference type="Proteomes" id="UP000033514"/>
    </source>
</evidence>